<keyword evidence="2 9" id="KW-0732">Signal</keyword>
<gene>
    <name evidence="11" type="ORF">AALO_G00009650</name>
</gene>
<keyword evidence="8" id="KW-0812">Transmembrane</keyword>
<evidence type="ECO:0000259" key="10">
    <source>
        <dbReference type="PROSITE" id="PS50835"/>
    </source>
</evidence>
<keyword evidence="7" id="KW-0175">Coiled coil</keyword>
<dbReference type="InterPro" id="IPR007110">
    <property type="entry name" value="Ig-like_dom"/>
</dbReference>
<dbReference type="FunFam" id="2.60.40.10:FF:000142">
    <property type="entry name" value="V-set domain-containing T-cell activation inhibitor 1"/>
    <property type="match status" value="1"/>
</dbReference>
<dbReference type="Pfam" id="PF07686">
    <property type="entry name" value="V-set"/>
    <property type="match status" value="1"/>
</dbReference>
<feature type="domain" description="Ig-like" evidence="10">
    <location>
        <begin position="26"/>
        <end position="137"/>
    </location>
</feature>
<dbReference type="GO" id="GO:1903037">
    <property type="term" value="P:regulation of leukocyte cell-cell adhesion"/>
    <property type="evidence" value="ECO:0007669"/>
    <property type="project" value="UniProtKB-ARBA"/>
</dbReference>
<dbReference type="GO" id="GO:0009897">
    <property type="term" value="C:external side of plasma membrane"/>
    <property type="evidence" value="ECO:0007669"/>
    <property type="project" value="TreeGrafter"/>
</dbReference>
<feature type="signal peptide" evidence="9">
    <location>
        <begin position="1"/>
        <end position="22"/>
    </location>
</feature>
<dbReference type="GO" id="GO:0005102">
    <property type="term" value="F:signaling receptor binding"/>
    <property type="evidence" value="ECO:0007669"/>
    <property type="project" value="TreeGrafter"/>
</dbReference>
<dbReference type="SUPFAM" id="SSF48726">
    <property type="entry name" value="Immunoglobulin"/>
    <property type="match status" value="2"/>
</dbReference>
<feature type="transmembrane region" description="Helical" evidence="8">
    <location>
        <begin position="258"/>
        <end position="277"/>
    </location>
</feature>
<dbReference type="AlphaFoldDB" id="A0AAV6HF60"/>
<evidence type="ECO:0000256" key="7">
    <source>
        <dbReference type="SAM" id="Coils"/>
    </source>
</evidence>
<evidence type="ECO:0000313" key="12">
    <source>
        <dbReference type="Proteomes" id="UP000823561"/>
    </source>
</evidence>
<evidence type="ECO:0000256" key="6">
    <source>
        <dbReference type="ARBA" id="ARBA00023319"/>
    </source>
</evidence>
<dbReference type="Proteomes" id="UP000823561">
    <property type="component" value="Chromosome 1"/>
</dbReference>
<evidence type="ECO:0000256" key="8">
    <source>
        <dbReference type="SAM" id="Phobius"/>
    </source>
</evidence>
<comment type="subcellular location">
    <subcellularLocation>
        <location evidence="1">Membrane</location>
    </subcellularLocation>
</comment>
<feature type="coiled-coil region" evidence="7">
    <location>
        <begin position="302"/>
        <end position="329"/>
    </location>
</feature>
<evidence type="ECO:0000313" key="11">
    <source>
        <dbReference type="EMBL" id="KAG5285979.1"/>
    </source>
</evidence>
<dbReference type="InterPro" id="IPR050504">
    <property type="entry name" value="IgSF_BTN/MOG"/>
</dbReference>
<keyword evidence="5" id="KW-0325">Glycoprotein</keyword>
<feature type="chain" id="PRO_5043630349" description="Ig-like domain-containing protein" evidence="9">
    <location>
        <begin position="23"/>
        <end position="421"/>
    </location>
</feature>
<comment type="caution">
    <text evidence="11">The sequence shown here is derived from an EMBL/GenBank/DDBJ whole genome shotgun (WGS) entry which is preliminary data.</text>
</comment>
<keyword evidence="12" id="KW-1185">Reference proteome</keyword>
<dbReference type="InterPro" id="IPR036179">
    <property type="entry name" value="Ig-like_dom_sf"/>
</dbReference>
<keyword evidence="3 8" id="KW-0472">Membrane</keyword>
<dbReference type="PANTHER" id="PTHR24100:SF149">
    <property type="entry name" value="BG-LIKE ANTIGEN 1-RELATED"/>
    <property type="match status" value="1"/>
</dbReference>
<dbReference type="InterPro" id="IPR053896">
    <property type="entry name" value="BTN3A2-like_Ig-C"/>
</dbReference>
<dbReference type="GO" id="GO:0001817">
    <property type="term" value="P:regulation of cytokine production"/>
    <property type="evidence" value="ECO:0007669"/>
    <property type="project" value="TreeGrafter"/>
</dbReference>
<dbReference type="EMBL" id="JADWDJ010000001">
    <property type="protein sequence ID" value="KAG5285979.1"/>
    <property type="molecule type" value="Genomic_DNA"/>
</dbReference>
<feature type="domain" description="Ig-like" evidence="10">
    <location>
        <begin position="146"/>
        <end position="233"/>
    </location>
</feature>
<dbReference type="Gene3D" id="2.60.40.10">
    <property type="entry name" value="Immunoglobulins"/>
    <property type="match status" value="2"/>
</dbReference>
<dbReference type="PROSITE" id="PS50835">
    <property type="entry name" value="IG_LIKE"/>
    <property type="match status" value="2"/>
</dbReference>
<evidence type="ECO:0000256" key="4">
    <source>
        <dbReference type="ARBA" id="ARBA00023157"/>
    </source>
</evidence>
<keyword evidence="4" id="KW-1015">Disulfide bond</keyword>
<evidence type="ECO:0000256" key="9">
    <source>
        <dbReference type="SAM" id="SignalP"/>
    </source>
</evidence>
<dbReference type="InterPro" id="IPR013783">
    <property type="entry name" value="Ig-like_fold"/>
</dbReference>
<evidence type="ECO:0000256" key="3">
    <source>
        <dbReference type="ARBA" id="ARBA00023136"/>
    </source>
</evidence>
<dbReference type="GO" id="GO:0050852">
    <property type="term" value="P:T cell receptor signaling pathway"/>
    <property type="evidence" value="ECO:0007669"/>
    <property type="project" value="TreeGrafter"/>
</dbReference>
<dbReference type="GO" id="GO:0050863">
    <property type="term" value="P:regulation of T cell activation"/>
    <property type="evidence" value="ECO:0007669"/>
    <property type="project" value="UniProtKB-ARBA"/>
</dbReference>
<evidence type="ECO:0000256" key="2">
    <source>
        <dbReference type="ARBA" id="ARBA00022729"/>
    </source>
</evidence>
<accession>A0AAV6HF60</accession>
<dbReference type="InterPro" id="IPR013106">
    <property type="entry name" value="Ig_V-set"/>
</dbReference>
<sequence length="421" mass="47263">MASTSHRTGLLWMLFILPVCSGASVPDTFTVSVSDGPVSVWMGSSIILPCSLSPAFTESLEVRWHRPDEFKTPVLLYQKQQIQQQPADSQYKDRVRLIGEPEKGMLSLEMDHVQLADSGVYVCYVSAKTAYKQARIHLVVKAMGTPPILSVSDGGSGQVNFTCESEGWSPQPTLTWRNRGAEIPIESYQSATDAHGLVSVTSWLVHSSSDVSEWIACSVGLSKDERKESRFLPGTVNDLQRKLEEMEQKSEGPWKEGLIVLFLVLCLIAVIVAVVLYRKGLEKSKDSEEAVSQQIPLSEPEVETLTREKRELQRKLDESEREMAALKKKITEVVHFHDNVQCSLGANPILSCQLFSEKSALDMEIRWFKGTLLMRQIKKCASTHIQEDWRPLLKIDRQWMHLPRSLVRNGSTLECSCSLST</sequence>
<dbReference type="SMART" id="SM00406">
    <property type="entry name" value="IGv"/>
    <property type="match status" value="1"/>
</dbReference>
<keyword evidence="6" id="KW-0393">Immunoglobulin domain</keyword>
<dbReference type="SMART" id="SM00409">
    <property type="entry name" value="IG"/>
    <property type="match status" value="1"/>
</dbReference>
<protein>
    <recommendedName>
        <fullName evidence="10">Ig-like domain-containing protein</fullName>
    </recommendedName>
</protein>
<evidence type="ECO:0000256" key="5">
    <source>
        <dbReference type="ARBA" id="ARBA00023180"/>
    </source>
</evidence>
<keyword evidence="8" id="KW-1133">Transmembrane helix</keyword>
<proteinExistence type="predicted"/>
<name>A0AAV6HF60_9TELE</name>
<dbReference type="InterPro" id="IPR003599">
    <property type="entry name" value="Ig_sub"/>
</dbReference>
<dbReference type="PANTHER" id="PTHR24100">
    <property type="entry name" value="BUTYROPHILIN"/>
    <property type="match status" value="1"/>
</dbReference>
<evidence type="ECO:0000256" key="1">
    <source>
        <dbReference type="ARBA" id="ARBA00004370"/>
    </source>
</evidence>
<dbReference type="Pfam" id="PF22705">
    <property type="entry name" value="C2-set_3"/>
    <property type="match status" value="1"/>
</dbReference>
<reference evidence="11 12" key="1">
    <citation type="submission" date="2020-10" db="EMBL/GenBank/DDBJ databases">
        <title>Chromosome-scale genome assembly of the Allis shad, Alosa alosa.</title>
        <authorList>
            <person name="Margot Z."/>
            <person name="Christophe K."/>
            <person name="Cabau C."/>
            <person name="Louis A."/>
            <person name="Berthelot C."/>
            <person name="Parey E."/>
            <person name="Roest Crollius H."/>
            <person name="Montfort J."/>
            <person name="Robinson-Rechavi M."/>
            <person name="Bucao C."/>
            <person name="Bouchez O."/>
            <person name="Gislard M."/>
            <person name="Lluch J."/>
            <person name="Milhes M."/>
            <person name="Lampietro C."/>
            <person name="Lopez Roques C."/>
            <person name="Donnadieu C."/>
            <person name="Braasch I."/>
            <person name="Desvignes T."/>
            <person name="Postlethwait J."/>
            <person name="Bobe J."/>
            <person name="Guiguen Y."/>
        </authorList>
    </citation>
    <scope>NUCLEOTIDE SEQUENCE [LARGE SCALE GENOMIC DNA]</scope>
    <source>
        <strain evidence="11">M-15738</strain>
        <tissue evidence="11">Blood</tissue>
    </source>
</reference>
<organism evidence="11 12">
    <name type="scientific">Alosa alosa</name>
    <name type="common">allis shad</name>
    <dbReference type="NCBI Taxonomy" id="278164"/>
    <lineage>
        <taxon>Eukaryota</taxon>
        <taxon>Metazoa</taxon>
        <taxon>Chordata</taxon>
        <taxon>Craniata</taxon>
        <taxon>Vertebrata</taxon>
        <taxon>Euteleostomi</taxon>
        <taxon>Actinopterygii</taxon>
        <taxon>Neopterygii</taxon>
        <taxon>Teleostei</taxon>
        <taxon>Clupei</taxon>
        <taxon>Clupeiformes</taxon>
        <taxon>Clupeoidei</taxon>
        <taxon>Clupeidae</taxon>
        <taxon>Alosa</taxon>
    </lineage>
</organism>